<evidence type="ECO:0000313" key="4">
    <source>
        <dbReference type="Proteomes" id="UP000002009"/>
    </source>
</evidence>
<dbReference type="AlphaFoldDB" id="C1EBJ6"/>
<dbReference type="OrthoDB" id="498266at2759"/>
<dbReference type="GO" id="GO:0005509">
    <property type="term" value="F:calcium ion binding"/>
    <property type="evidence" value="ECO:0007669"/>
    <property type="project" value="InterPro"/>
</dbReference>
<dbReference type="InterPro" id="IPR016123">
    <property type="entry name" value="Mog1/PsbP_a/b/a-sand"/>
</dbReference>
<dbReference type="GO" id="GO:0009654">
    <property type="term" value="C:photosystem II oxygen evolving complex"/>
    <property type="evidence" value="ECO:0007669"/>
    <property type="project" value="InterPro"/>
</dbReference>
<dbReference type="PANTHER" id="PTHR31407">
    <property type="match status" value="1"/>
</dbReference>
<dbReference type="InParanoid" id="C1EBJ6"/>
<evidence type="ECO:0000259" key="2">
    <source>
        <dbReference type="Pfam" id="PF01789"/>
    </source>
</evidence>
<feature type="compositionally biased region" description="Low complexity" evidence="1">
    <location>
        <begin position="26"/>
        <end position="36"/>
    </location>
</feature>
<dbReference type="Gene3D" id="3.40.1000.10">
    <property type="entry name" value="Mog1/PsbP, alpha/beta/alpha sandwich"/>
    <property type="match status" value="1"/>
</dbReference>
<dbReference type="RefSeq" id="XP_002504477.1">
    <property type="nucleotide sequence ID" value="XM_002504431.1"/>
</dbReference>
<dbReference type="Pfam" id="PF01789">
    <property type="entry name" value="PsbP"/>
    <property type="match status" value="1"/>
</dbReference>
<dbReference type="SUPFAM" id="SSF55724">
    <property type="entry name" value="Mog1p/PsbP-like"/>
    <property type="match status" value="1"/>
</dbReference>
<dbReference type="InterPro" id="IPR002683">
    <property type="entry name" value="PsbP_C"/>
</dbReference>
<dbReference type="GO" id="GO:0015979">
    <property type="term" value="P:photosynthesis"/>
    <property type="evidence" value="ECO:0007669"/>
    <property type="project" value="InterPro"/>
</dbReference>
<dbReference type="OMA" id="ARIDTRC"/>
<protein>
    <recommendedName>
        <fullName evidence="2">PsbP C-terminal domain-containing protein</fullName>
    </recommendedName>
</protein>
<reference evidence="3 4" key="1">
    <citation type="journal article" date="2009" name="Science">
        <title>Green evolution and dynamic adaptations revealed by genomes of the marine picoeukaryotes Micromonas.</title>
        <authorList>
            <person name="Worden A.Z."/>
            <person name="Lee J.H."/>
            <person name="Mock T."/>
            <person name="Rouze P."/>
            <person name="Simmons M.P."/>
            <person name="Aerts A.L."/>
            <person name="Allen A.E."/>
            <person name="Cuvelier M.L."/>
            <person name="Derelle E."/>
            <person name="Everett M.V."/>
            <person name="Foulon E."/>
            <person name="Grimwood J."/>
            <person name="Gundlach H."/>
            <person name="Henrissat B."/>
            <person name="Napoli C."/>
            <person name="McDonald S.M."/>
            <person name="Parker M.S."/>
            <person name="Rombauts S."/>
            <person name="Salamov A."/>
            <person name="Von Dassow P."/>
            <person name="Badger J.H."/>
            <person name="Coutinho P.M."/>
            <person name="Demir E."/>
            <person name="Dubchak I."/>
            <person name="Gentemann C."/>
            <person name="Eikrem W."/>
            <person name="Gready J.E."/>
            <person name="John U."/>
            <person name="Lanier W."/>
            <person name="Lindquist E.A."/>
            <person name="Lucas S."/>
            <person name="Mayer K.F."/>
            <person name="Moreau H."/>
            <person name="Not F."/>
            <person name="Otillar R."/>
            <person name="Panaud O."/>
            <person name="Pangilinan J."/>
            <person name="Paulsen I."/>
            <person name="Piegu B."/>
            <person name="Poliakov A."/>
            <person name="Robbens S."/>
            <person name="Schmutz J."/>
            <person name="Toulza E."/>
            <person name="Wyss T."/>
            <person name="Zelensky A."/>
            <person name="Zhou K."/>
            <person name="Armbrust E.V."/>
            <person name="Bhattacharya D."/>
            <person name="Goodenough U.W."/>
            <person name="Van de Peer Y."/>
            <person name="Grigoriev I.V."/>
        </authorList>
    </citation>
    <scope>NUCLEOTIDE SEQUENCE [LARGE SCALE GENOMIC DNA]</scope>
    <source>
        <strain evidence="4">RCC299 / NOUM17</strain>
    </source>
</reference>
<dbReference type="KEGG" id="mis:MICPUN_61095"/>
<dbReference type="eggNOG" id="ENOG502SS7Y">
    <property type="taxonomic scope" value="Eukaryota"/>
</dbReference>
<name>C1EBJ6_MICCC</name>
<feature type="region of interest" description="Disordered" evidence="1">
    <location>
        <begin position="25"/>
        <end position="64"/>
    </location>
</feature>
<dbReference type="EMBL" id="CP001329">
    <property type="protein sequence ID" value="ACO65735.1"/>
    <property type="molecule type" value="Genomic_DNA"/>
</dbReference>
<dbReference type="GeneID" id="8246031"/>
<sequence>MSASLAAATRRPVARIDTRCIRDARLASSSRASTSTRPPPRTPSIVAKVHRPNHPIQPSADDDVGRSRRDVLAIAALFTQCAVGTPLAFAAADDDDDLDEEAAQAAIEASMKDVLSKNSGEVSYPRRAAFDGAFGVDGVKAASFEVSNLWTVAPVVQDVTGESGFPAMARWGEIVDPVNGKVAVEARVFVTKGFAKPSIADLGKPENVPVAKALGLDKYDDSYRRADMLGSYKRVDVTDGDRVYYDWEMVASPPPKECPSAVGCLYPQHIYLMSATVVDGDLYVLSLDAYPENWRLAGNSLKRIRNSFRVAAPEIVEPVDPNEVMLGEVPVGAMS</sequence>
<gene>
    <name evidence="3" type="ORF">MICPUN_61095</name>
</gene>
<keyword evidence="4" id="KW-1185">Reference proteome</keyword>
<evidence type="ECO:0000256" key="1">
    <source>
        <dbReference type="SAM" id="MobiDB-lite"/>
    </source>
</evidence>
<accession>C1EBJ6</accession>
<dbReference type="PANTHER" id="PTHR31407:SF16">
    <property type="entry name" value="PSBP DOMAIN-CONTAINING PROTEIN 7, CHLOROPLASTIC"/>
    <property type="match status" value="1"/>
</dbReference>
<dbReference type="Proteomes" id="UP000002009">
    <property type="component" value="Chromosome 9"/>
</dbReference>
<evidence type="ECO:0000313" key="3">
    <source>
        <dbReference type="EMBL" id="ACO65735.1"/>
    </source>
</evidence>
<feature type="domain" description="PsbP C-terminal" evidence="2">
    <location>
        <begin position="187"/>
        <end position="310"/>
    </location>
</feature>
<organism evidence="3 4">
    <name type="scientific">Micromonas commoda (strain RCC299 / NOUM17 / CCMP2709)</name>
    <name type="common">Picoplanktonic green alga</name>
    <dbReference type="NCBI Taxonomy" id="296587"/>
    <lineage>
        <taxon>Eukaryota</taxon>
        <taxon>Viridiplantae</taxon>
        <taxon>Chlorophyta</taxon>
        <taxon>Mamiellophyceae</taxon>
        <taxon>Mamiellales</taxon>
        <taxon>Mamiellaceae</taxon>
        <taxon>Micromonas</taxon>
    </lineage>
</organism>
<dbReference type="GO" id="GO:0019898">
    <property type="term" value="C:extrinsic component of membrane"/>
    <property type="evidence" value="ECO:0007669"/>
    <property type="project" value="InterPro"/>
</dbReference>
<proteinExistence type="predicted"/>